<dbReference type="Proteomes" id="UP000298327">
    <property type="component" value="Unassembled WGS sequence"/>
</dbReference>
<dbReference type="AlphaFoldDB" id="A0A4Y9XUJ3"/>
<evidence type="ECO:0000259" key="2">
    <source>
        <dbReference type="Pfam" id="PF20151"/>
    </source>
</evidence>
<dbReference type="InterPro" id="IPR045340">
    <property type="entry name" value="DUF6533"/>
</dbReference>
<gene>
    <name evidence="3" type="ORF">EVG20_g10269</name>
</gene>
<evidence type="ECO:0000313" key="4">
    <source>
        <dbReference type="Proteomes" id="UP000298327"/>
    </source>
</evidence>
<comment type="caution">
    <text evidence="3">The sequence shown here is derived from an EMBL/GenBank/DDBJ whole genome shotgun (WGS) entry which is preliminary data.</text>
</comment>
<organism evidence="3 4">
    <name type="scientific">Dentipellis fragilis</name>
    <dbReference type="NCBI Taxonomy" id="205917"/>
    <lineage>
        <taxon>Eukaryota</taxon>
        <taxon>Fungi</taxon>
        <taxon>Dikarya</taxon>
        <taxon>Basidiomycota</taxon>
        <taxon>Agaricomycotina</taxon>
        <taxon>Agaricomycetes</taxon>
        <taxon>Russulales</taxon>
        <taxon>Hericiaceae</taxon>
        <taxon>Dentipellis</taxon>
    </lineage>
</organism>
<feature type="domain" description="DUF6533" evidence="2">
    <location>
        <begin position="22"/>
        <end position="66"/>
    </location>
</feature>
<evidence type="ECO:0000256" key="1">
    <source>
        <dbReference type="SAM" id="Phobius"/>
    </source>
</evidence>
<feature type="transmembrane region" description="Helical" evidence="1">
    <location>
        <begin position="159"/>
        <end position="182"/>
    </location>
</feature>
<dbReference type="OrthoDB" id="2958007at2759"/>
<dbReference type="Pfam" id="PF20151">
    <property type="entry name" value="DUF6533"/>
    <property type="match status" value="1"/>
</dbReference>
<keyword evidence="1" id="KW-1133">Transmembrane helix</keyword>
<keyword evidence="1" id="KW-0812">Transmembrane</keyword>
<keyword evidence="4" id="KW-1185">Reference proteome</keyword>
<proteinExistence type="predicted"/>
<feature type="transmembrane region" description="Helical" evidence="1">
    <location>
        <begin position="202"/>
        <end position="222"/>
    </location>
</feature>
<feature type="transmembrane region" description="Helical" evidence="1">
    <location>
        <begin position="20"/>
        <end position="40"/>
    </location>
</feature>
<reference evidence="3 4" key="1">
    <citation type="submission" date="2019-02" db="EMBL/GenBank/DDBJ databases">
        <title>Genome sequencing of the rare red list fungi Dentipellis fragilis.</title>
        <authorList>
            <person name="Buettner E."/>
            <person name="Kellner H."/>
        </authorList>
    </citation>
    <scope>NUCLEOTIDE SEQUENCE [LARGE SCALE GENOMIC DNA]</scope>
    <source>
        <strain evidence="3 4">DSM 105465</strain>
    </source>
</reference>
<dbReference type="EMBL" id="SEOQ01001203">
    <property type="protein sequence ID" value="TFY53093.1"/>
    <property type="molecule type" value="Genomic_DNA"/>
</dbReference>
<protein>
    <recommendedName>
        <fullName evidence="2">DUF6533 domain-containing protein</fullName>
    </recommendedName>
</protein>
<keyword evidence="1" id="KW-0472">Membrane</keyword>
<name>A0A4Y9XUJ3_9AGAM</name>
<evidence type="ECO:0000313" key="3">
    <source>
        <dbReference type="EMBL" id="TFY53093.1"/>
    </source>
</evidence>
<sequence>MDDSAAANEIVIVLQQTRVVSYFVLGAVTLLSYDFVLNLSDEVELIWRSRWNAIKILYLLNRYFAFANMVIGIYQEVGYNISSSRGNCIWNRQFGDGPHFPHLGSLGKAQWARIHHRDSVCCFLPWAVLSVYVDKFTRSLVYTIAPGLRGCFITDADKALCICWSIALAYETLIVCLTLIKALQNFRHSASPLLLTIYRDGILSYMSLLVSSITDVLVIRLAPRGYMNLLFGFQHALHIVLTSRMILNIRRNAPTAADTASDIHLEQTVTSSELTTVSQP</sequence>
<accession>A0A4Y9XUJ3</accession>